<dbReference type="AlphaFoldDB" id="A0A919AKI6"/>
<evidence type="ECO:0000313" key="4">
    <source>
        <dbReference type="Proteomes" id="UP000641386"/>
    </source>
</evidence>
<gene>
    <name evidence="3" type="ORF">GCM10014715_80310</name>
</gene>
<protein>
    <recommendedName>
        <fullName evidence="2">SCP2 domain-containing protein</fullName>
    </recommendedName>
</protein>
<name>A0A919AKI6_9ACTN</name>
<evidence type="ECO:0000256" key="1">
    <source>
        <dbReference type="SAM" id="Coils"/>
    </source>
</evidence>
<feature type="domain" description="SCP2" evidence="2">
    <location>
        <begin position="29"/>
        <end position="102"/>
    </location>
</feature>
<dbReference type="InterPro" id="IPR003033">
    <property type="entry name" value="SCP2_sterol-bd_dom"/>
</dbReference>
<keyword evidence="1" id="KW-0175">Coiled coil</keyword>
<dbReference type="Gene3D" id="3.30.1050.10">
    <property type="entry name" value="SCP2 sterol-binding domain"/>
    <property type="match status" value="1"/>
</dbReference>
<dbReference type="RefSeq" id="WP_030179060.1">
    <property type="nucleotide sequence ID" value="NZ_BNBC01000063.1"/>
</dbReference>
<evidence type="ECO:0000313" key="3">
    <source>
        <dbReference type="EMBL" id="GHF12618.1"/>
    </source>
</evidence>
<comment type="caution">
    <text evidence="3">The sequence shown here is derived from an EMBL/GenBank/DDBJ whole genome shotgun (WGS) entry which is preliminary data.</text>
</comment>
<sequence>MATIEECRRALEKLSDNMASAEGDVREAAALDRSVSCHIKDLDVSFVGRMTAGRIEVRDTVQGPPPEKAQIRLAMAGDDLVALVGGELNFATAWGSGRVKLEAGLLDLFRLRKLL</sequence>
<organism evidence="3 4">
    <name type="scientific">Streptomyces spiralis</name>
    <dbReference type="NCBI Taxonomy" id="66376"/>
    <lineage>
        <taxon>Bacteria</taxon>
        <taxon>Bacillati</taxon>
        <taxon>Actinomycetota</taxon>
        <taxon>Actinomycetes</taxon>
        <taxon>Kitasatosporales</taxon>
        <taxon>Streptomycetaceae</taxon>
        <taxon>Streptomyces</taxon>
    </lineage>
</organism>
<dbReference type="Pfam" id="PF02036">
    <property type="entry name" value="SCP2"/>
    <property type="match status" value="1"/>
</dbReference>
<keyword evidence="4" id="KW-1185">Reference proteome</keyword>
<evidence type="ECO:0000259" key="2">
    <source>
        <dbReference type="Pfam" id="PF02036"/>
    </source>
</evidence>
<accession>A0A919AKI6</accession>
<reference evidence="3" key="1">
    <citation type="journal article" date="2014" name="Int. J. Syst. Evol. Microbiol.">
        <title>Complete genome sequence of Corynebacterium casei LMG S-19264T (=DSM 44701T), isolated from a smear-ripened cheese.</title>
        <authorList>
            <consortium name="US DOE Joint Genome Institute (JGI-PGF)"/>
            <person name="Walter F."/>
            <person name="Albersmeier A."/>
            <person name="Kalinowski J."/>
            <person name="Ruckert C."/>
        </authorList>
    </citation>
    <scope>NUCLEOTIDE SEQUENCE</scope>
    <source>
        <strain evidence="3">JCM 3302</strain>
    </source>
</reference>
<reference evidence="3" key="2">
    <citation type="submission" date="2020-09" db="EMBL/GenBank/DDBJ databases">
        <authorList>
            <person name="Sun Q."/>
            <person name="Ohkuma M."/>
        </authorList>
    </citation>
    <scope>NUCLEOTIDE SEQUENCE</scope>
    <source>
        <strain evidence="3">JCM 3302</strain>
    </source>
</reference>
<dbReference type="SUPFAM" id="SSF55718">
    <property type="entry name" value="SCP-like"/>
    <property type="match status" value="1"/>
</dbReference>
<dbReference type="Proteomes" id="UP000641386">
    <property type="component" value="Unassembled WGS sequence"/>
</dbReference>
<dbReference type="EMBL" id="BNBC01000063">
    <property type="protein sequence ID" value="GHF12618.1"/>
    <property type="molecule type" value="Genomic_DNA"/>
</dbReference>
<dbReference type="InterPro" id="IPR036527">
    <property type="entry name" value="SCP2_sterol-bd_dom_sf"/>
</dbReference>
<proteinExistence type="predicted"/>
<feature type="coiled-coil region" evidence="1">
    <location>
        <begin position="4"/>
        <end position="31"/>
    </location>
</feature>